<dbReference type="PROSITE" id="PS00455">
    <property type="entry name" value="AMP_BINDING"/>
    <property type="match status" value="1"/>
</dbReference>
<evidence type="ECO:0000313" key="5">
    <source>
        <dbReference type="EMBL" id="MBK4215970.1"/>
    </source>
</evidence>
<comment type="cofactor">
    <cofactor evidence="1">
        <name>pantetheine 4'-phosphate</name>
        <dbReference type="ChEBI" id="CHEBI:47942"/>
    </cofactor>
</comment>
<dbReference type="Proteomes" id="UP000640485">
    <property type="component" value="Unassembled WGS sequence"/>
</dbReference>
<feature type="domain" description="Carrier" evidence="4">
    <location>
        <begin position="973"/>
        <end position="1047"/>
    </location>
</feature>
<dbReference type="SUPFAM" id="SSF52777">
    <property type="entry name" value="CoA-dependent acyltransferases"/>
    <property type="match status" value="3"/>
</dbReference>
<dbReference type="Gene3D" id="3.30.559.10">
    <property type="entry name" value="Chloramphenicol acetyltransferase-like domain"/>
    <property type="match status" value="1"/>
</dbReference>
<dbReference type="GO" id="GO:0003824">
    <property type="term" value="F:catalytic activity"/>
    <property type="evidence" value="ECO:0007669"/>
    <property type="project" value="InterPro"/>
</dbReference>
<dbReference type="PANTHER" id="PTHR45527:SF1">
    <property type="entry name" value="FATTY ACID SYNTHASE"/>
    <property type="match status" value="1"/>
</dbReference>
<dbReference type="EMBL" id="JAEPRQ010000002">
    <property type="protein sequence ID" value="MBK4215970.1"/>
    <property type="molecule type" value="Genomic_DNA"/>
</dbReference>
<evidence type="ECO:0000256" key="3">
    <source>
        <dbReference type="ARBA" id="ARBA00022553"/>
    </source>
</evidence>
<dbReference type="PROSITE" id="PS50075">
    <property type="entry name" value="CARRIER"/>
    <property type="match status" value="1"/>
</dbReference>
<dbReference type="InterPro" id="IPR036736">
    <property type="entry name" value="ACP-like_sf"/>
</dbReference>
<sequence length="1370" mass="146742">MEDRIAALRARVAGLSPAEQQAFRLKIEAAGIDWARVAPAAVALRPARLPLSPGQMHFWLGQQVQPDSAAFAIAFAWGIDGPLDPEALSRALAHLVARHEPLRTAFPSEDGQPWQDIREVAITLTRLDVASDTDAAKAERSFAARPFDLAEAPLFRATLLRFAPDRHRLLLSFHHIIADGWSRGVFLRELAEIYRAFVAGVRPDLPNLPRQFGDLVLEQQHWLTSSEAVRQEDFWRGELAGIEPLELPGSARAGEGAGTVLTDLDPVLSQRVVAEAARLGVTPFVLLLAVFQLLQHRLTGADDVAVGTPVAGRATPESGALIGLFLNTLVLRGRPVAGTSFRDLLEQTRQGFVRAFDHQDLPFARVVEAVGAERQVGRNPLFQVLFQVQSGYGAQNADRLDLGDPRLTVRQEVIPLPDAKFDLSWHMMQRDTGLSIIAEYRRELFEEARIRDMIGQFGRLLTLALDRPDAPIETLDYVADPVVLQGPSAPIPDLLAMIDAAAERSSLIIAATGEAISGAELLNRASALARRLCARPELAGGAPLAICLPRGAEMVVALLAALKAGIAYVPLDPAHPAQRRDAILSDAGAGLMLAREMQANCPVLDPADLDGAPEADLPAADPDRIAYVIFTSGSTGRPKGVPVSHAALSNLIASMADLPGMGQGDRLLALTTIAFDIAALEIFLPLAVGGTLILADDQTAAAPEALADALNRHAVTHLQATPATWRLLIDSGWQGNPTLTALTGGEALPSDLGRALLNRTGALWNMYGPTETTIWSAARRLSQDDLSGPQALIGGPVRNTALLVVDRYGAPLPAGLPGELAISGAGLSPGYWQRPDLTADRFVTRDGQRLYLTGDRVRIEADGALSFLGRLDHQIKLNGYRIEPGEIEAALRADPAIAEALIIADAGRLIAYCRAEAAAPTPEQLRATLASTVPAYMIPAVFVMLDAFPLNANGKIDRARLPRPDAPVLTSRAPETDAERELLAIWSEVLGRDDIGVEDNFFAIGGASVSAMQIASRARGKGLTLTPAQMFEHQTIATQAAVAGQRAAARVLPLSPWQWATQDSAQEWRSLTLPLQAADGDLPNIIAQLERMHPVLRYNLTPDGWQSDGETRLWQARIDAGELTLTAHPLLLDRPSLARLAELIAGSAPDSPIQPKASYADWLDQKTTFPQPEFLPLTVDVPDAPTEIALHLGPADLRRLRANAQAANAAPSRLAAAALARALSPWATSGFTLALIEDAPADALGHFTRALPLHLGQPAQDAAASLRQIAEAEAACDPRGCDPLLLPDGVALLSWDQPPPDLPTRPALSVEIQPEGDGLRLTFRSDAQSFRAATVQRLAGRMISELTAPIAAAASGKLDRLRAKLTEARG</sequence>
<dbReference type="Gene3D" id="3.30.559.30">
    <property type="entry name" value="Nonribosomal peptide synthetase, condensation domain"/>
    <property type="match status" value="2"/>
</dbReference>
<dbReference type="Pfam" id="PF13193">
    <property type="entry name" value="AMP-binding_C"/>
    <property type="match status" value="1"/>
</dbReference>
<evidence type="ECO:0000313" key="6">
    <source>
        <dbReference type="Proteomes" id="UP000640485"/>
    </source>
</evidence>
<gene>
    <name evidence="5" type="ORF">JJJ17_08545</name>
</gene>
<dbReference type="GO" id="GO:0005737">
    <property type="term" value="C:cytoplasm"/>
    <property type="evidence" value="ECO:0007669"/>
    <property type="project" value="TreeGrafter"/>
</dbReference>
<reference evidence="5" key="1">
    <citation type="submission" date="2021-01" db="EMBL/GenBank/DDBJ databases">
        <title>Paracoccus amoyensis sp. nov., isolated from the surface seawater along the coast of Xiamen Island, China.</title>
        <authorList>
            <person name="Lyu L."/>
        </authorList>
    </citation>
    <scope>NUCLEOTIDE SEQUENCE</scope>
    <source>
        <strain evidence="5">MJ17</strain>
    </source>
</reference>
<dbReference type="GO" id="GO:0031177">
    <property type="term" value="F:phosphopantetheine binding"/>
    <property type="evidence" value="ECO:0007669"/>
    <property type="project" value="TreeGrafter"/>
</dbReference>
<name>A0A934VZL9_9RHOB</name>
<dbReference type="SUPFAM" id="SSF47336">
    <property type="entry name" value="ACP-like"/>
    <property type="match status" value="1"/>
</dbReference>
<dbReference type="InterPro" id="IPR009081">
    <property type="entry name" value="PP-bd_ACP"/>
</dbReference>
<keyword evidence="3" id="KW-0597">Phosphoprotein</keyword>
<dbReference type="InterPro" id="IPR020845">
    <property type="entry name" value="AMP-binding_CS"/>
</dbReference>
<dbReference type="InterPro" id="IPR045851">
    <property type="entry name" value="AMP-bd_C_sf"/>
</dbReference>
<evidence type="ECO:0000259" key="4">
    <source>
        <dbReference type="PROSITE" id="PS50075"/>
    </source>
</evidence>
<comment type="caution">
    <text evidence="5">The sequence shown here is derived from an EMBL/GenBank/DDBJ whole genome shotgun (WGS) entry which is preliminary data.</text>
</comment>
<dbReference type="Pfam" id="PF00501">
    <property type="entry name" value="AMP-binding"/>
    <property type="match status" value="1"/>
</dbReference>
<dbReference type="Gene3D" id="3.30.300.30">
    <property type="match status" value="1"/>
</dbReference>
<dbReference type="InterPro" id="IPR042099">
    <property type="entry name" value="ANL_N_sf"/>
</dbReference>
<evidence type="ECO:0000256" key="2">
    <source>
        <dbReference type="ARBA" id="ARBA00022450"/>
    </source>
</evidence>
<dbReference type="GO" id="GO:0043041">
    <property type="term" value="P:amino acid activation for nonribosomal peptide biosynthetic process"/>
    <property type="evidence" value="ECO:0007669"/>
    <property type="project" value="TreeGrafter"/>
</dbReference>
<accession>A0A934VZL9</accession>
<dbReference type="CDD" id="cd19531">
    <property type="entry name" value="LCL_NRPS-like"/>
    <property type="match status" value="1"/>
</dbReference>
<dbReference type="Gene3D" id="3.40.50.12780">
    <property type="entry name" value="N-terminal domain of ligase-like"/>
    <property type="match status" value="1"/>
</dbReference>
<keyword evidence="2" id="KW-0596">Phosphopantetheine</keyword>
<organism evidence="5 6">
    <name type="scientific">Paracoccus caeni</name>
    <dbReference type="NCBI Taxonomy" id="657651"/>
    <lineage>
        <taxon>Bacteria</taxon>
        <taxon>Pseudomonadati</taxon>
        <taxon>Pseudomonadota</taxon>
        <taxon>Alphaproteobacteria</taxon>
        <taxon>Rhodobacterales</taxon>
        <taxon>Paracoccaceae</taxon>
        <taxon>Paracoccus</taxon>
    </lineage>
</organism>
<dbReference type="RefSeq" id="WP_200685419.1">
    <property type="nucleotide sequence ID" value="NZ_JAEPRQ010000002.1"/>
</dbReference>
<dbReference type="Gene3D" id="1.10.1200.10">
    <property type="entry name" value="ACP-like"/>
    <property type="match status" value="1"/>
</dbReference>
<dbReference type="InterPro" id="IPR025110">
    <property type="entry name" value="AMP-bd_C"/>
</dbReference>
<dbReference type="InterPro" id="IPR010071">
    <property type="entry name" value="AA_adenyl_dom"/>
</dbReference>
<keyword evidence="6" id="KW-1185">Reference proteome</keyword>
<dbReference type="GO" id="GO:0044550">
    <property type="term" value="P:secondary metabolite biosynthetic process"/>
    <property type="evidence" value="ECO:0007669"/>
    <property type="project" value="TreeGrafter"/>
</dbReference>
<evidence type="ECO:0000256" key="1">
    <source>
        <dbReference type="ARBA" id="ARBA00001957"/>
    </source>
</evidence>
<protein>
    <submittedName>
        <fullName evidence="5">Amino acid adenylation domain-containing protein</fullName>
    </submittedName>
</protein>
<dbReference type="NCBIfam" id="TIGR01733">
    <property type="entry name" value="AA-adenyl-dom"/>
    <property type="match status" value="1"/>
</dbReference>
<dbReference type="Pfam" id="PF00550">
    <property type="entry name" value="PP-binding"/>
    <property type="match status" value="1"/>
</dbReference>
<dbReference type="SUPFAM" id="SSF56801">
    <property type="entry name" value="Acetyl-CoA synthetase-like"/>
    <property type="match status" value="1"/>
</dbReference>
<dbReference type="InterPro" id="IPR001242">
    <property type="entry name" value="Condensation_dom"/>
</dbReference>
<dbReference type="PANTHER" id="PTHR45527">
    <property type="entry name" value="NONRIBOSOMAL PEPTIDE SYNTHETASE"/>
    <property type="match status" value="1"/>
</dbReference>
<dbReference type="FunFam" id="1.10.1200.10:FF:000005">
    <property type="entry name" value="Nonribosomal peptide synthetase 1"/>
    <property type="match status" value="1"/>
</dbReference>
<dbReference type="InterPro" id="IPR000873">
    <property type="entry name" value="AMP-dep_synth/lig_dom"/>
</dbReference>
<dbReference type="Pfam" id="PF00668">
    <property type="entry name" value="Condensation"/>
    <property type="match status" value="1"/>
</dbReference>
<proteinExistence type="predicted"/>
<dbReference type="InterPro" id="IPR023213">
    <property type="entry name" value="CAT-like_dom_sf"/>
</dbReference>